<keyword evidence="3" id="KW-1185">Reference proteome</keyword>
<gene>
    <name evidence="2" type="ORF">ACJIZ3_016736</name>
</gene>
<evidence type="ECO:0000256" key="1">
    <source>
        <dbReference type="SAM" id="MobiDB-lite"/>
    </source>
</evidence>
<sequence length="163" mass="18631">MSSSSPIFSPLSDKQFWNTLHRRIETLIENRKPPVDSSFITQKKEDSMLLLRGFDSAAQSLSQLSNNLENALKRFSSVSYIDQTEERTLLNEESKDEQKEEDNEEEMRGLKRKMDSENQGGDSKKAKVKSPQGLGKFKKAKCVGTFYWLFTTILLSNNDSVIL</sequence>
<organism evidence="2 3">
    <name type="scientific">Penstemon smallii</name>
    <dbReference type="NCBI Taxonomy" id="265156"/>
    <lineage>
        <taxon>Eukaryota</taxon>
        <taxon>Viridiplantae</taxon>
        <taxon>Streptophyta</taxon>
        <taxon>Embryophyta</taxon>
        <taxon>Tracheophyta</taxon>
        <taxon>Spermatophyta</taxon>
        <taxon>Magnoliopsida</taxon>
        <taxon>eudicotyledons</taxon>
        <taxon>Gunneridae</taxon>
        <taxon>Pentapetalae</taxon>
        <taxon>asterids</taxon>
        <taxon>lamiids</taxon>
        <taxon>Lamiales</taxon>
        <taxon>Plantaginaceae</taxon>
        <taxon>Cheloneae</taxon>
        <taxon>Penstemon</taxon>
    </lineage>
</organism>
<feature type="compositionally biased region" description="Basic and acidic residues" evidence="1">
    <location>
        <begin position="106"/>
        <end position="116"/>
    </location>
</feature>
<feature type="compositionally biased region" description="Basic and acidic residues" evidence="1">
    <location>
        <begin position="86"/>
        <end position="98"/>
    </location>
</feature>
<evidence type="ECO:0000313" key="2">
    <source>
        <dbReference type="EMBL" id="KAL3827934.1"/>
    </source>
</evidence>
<protein>
    <submittedName>
        <fullName evidence="2">Uncharacterized protein</fullName>
    </submittedName>
</protein>
<dbReference type="Proteomes" id="UP001634393">
    <property type="component" value="Unassembled WGS sequence"/>
</dbReference>
<dbReference type="AlphaFoldDB" id="A0ABD3STK2"/>
<name>A0ABD3STK2_9LAMI</name>
<accession>A0ABD3STK2</accession>
<proteinExistence type="predicted"/>
<dbReference type="EMBL" id="JBJXBP010000005">
    <property type="protein sequence ID" value="KAL3827934.1"/>
    <property type="molecule type" value="Genomic_DNA"/>
</dbReference>
<feature type="region of interest" description="Disordered" evidence="1">
    <location>
        <begin position="86"/>
        <end position="131"/>
    </location>
</feature>
<reference evidence="2 3" key="1">
    <citation type="submission" date="2024-12" db="EMBL/GenBank/DDBJ databases">
        <title>The unique morphological basis and parallel evolutionary history of personate flowers in Penstemon.</title>
        <authorList>
            <person name="Depatie T.H."/>
            <person name="Wessinger C.A."/>
        </authorList>
    </citation>
    <scope>NUCLEOTIDE SEQUENCE [LARGE SCALE GENOMIC DNA]</scope>
    <source>
        <strain evidence="2">WTNN_2</strain>
        <tissue evidence="2">Leaf</tissue>
    </source>
</reference>
<comment type="caution">
    <text evidence="2">The sequence shown here is derived from an EMBL/GenBank/DDBJ whole genome shotgun (WGS) entry which is preliminary data.</text>
</comment>
<evidence type="ECO:0000313" key="3">
    <source>
        <dbReference type="Proteomes" id="UP001634393"/>
    </source>
</evidence>